<dbReference type="Proteomes" id="UP000196052">
    <property type="component" value="Unassembled WGS sequence"/>
</dbReference>
<evidence type="ECO:0000313" key="2">
    <source>
        <dbReference type="Proteomes" id="UP000196052"/>
    </source>
</evidence>
<keyword evidence="1" id="KW-0378">Hydrolase</keyword>
<dbReference type="InterPro" id="IPR029058">
    <property type="entry name" value="AB_hydrolase_fold"/>
</dbReference>
<accession>A0A1C4DXA9</accession>
<organism evidence="1 2">
    <name type="scientific">Bacillus wiedmannii</name>
    <dbReference type="NCBI Taxonomy" id="1890302"/>
    <lineage>
        <taxon>Bacteria</taxon>
        <taxon>Bacillati</taxon>
        <taxon>Bacillota</taxon>
        <taxon>Bacilli</taxon>
        <taxon>Bacillales</taxon>
        <taxon>Bacillaceae</taxon>
        <taxon>Bacillus</taxon>
        <taxon>Bacillus cereus group</taxon>
    </lineage>
</organism>
<dbReference type="PANTHER" id="PTHR43798">
    <property type="entry name" value="MONOACYLGLYCEROL LIPASE"/>
    <property type="match status" value="1"/>
</dbReference>
<protein>
    <submittedName>
        <fullName evidence="1">Alpha/beta hydrolase</fullName>
    </submittedName>
</protein>
<dbReference type="GO" id="GO:0016787">
    <property type="term" value="F:hydrolase activity"/>
    <property type="evidence" value="ECO:0007669"/>
    <property type="project" value="UniProtKB-KW"/>
</dbReference>
<dbReference type="EMBL" id="FMBE01000013">
    <property type="protein sequence ID" value="SCC35912.1"/>
    <property type="molecule type" value="Genomic_DNA"/>
</dbReference>
<proteinExistence type="predicted"/>
<dbReference type="Gene3D" id="3.40.50.1820">
    <property type="entry name" value="alpha/beta hydrolase"/>
    <property type="match status" value="1"/>
</dbReference>
<name>A0A1C4DXA9_9BACI</name>
<dbReference type="PANTHER" id="PTHR43798:SF6">
    <property type="entry name" value="HYDROLASE, PUTATIVE (AFU_ORTHOLOGUE AFUA_4G13070)-RELATED"/>
    <property type="match status" value="1"/>
</dbReference>
<dbReference type="SUPFAM" id="SSF53474">
    <property type="entry name" value="alpha/beta-Hydrolases"/>
    <property type="match status" value="1"/>
</dbReference>
<gene>
    <name evidence="1" type="ORF">BC05F1_02990</name>
</gene>
<dbReference type="InterPro" id="IPR050266">
    <property type="entry name" value="AB_hydrolase_sf"/>
</dbReference>
<evidence type="ECO:0000313" key="1">
    <source>
        <dbReference type="EMBL" id="SCC35912.1"/>
    </source>
</evidence>
<dbReference type="AlphaFoldDB" id="A0A1C4DXA9"/>
<reference evidence="2" key="1">
    <citation type="submission" date="2016-08" db="EMBL/GenBank/DDBJ databases">
        <authorList>
            <person name="Loux V."/>
            <person name="Rue O."/>
        </authorList>
    </citation>
    <scope>NUCLEOTIDE SEQUENCE [LARGE SCALE GENOMIC DNA]</scope>
    <source>
        <strain evidence="2">INRA Bc05-F1</strain>
    </source>
</reference>
<sequence length="251" mass="29591">MCAVFCQFLYILFHGGNMLKDNFNISNIPAVLWGDKSEKVFIAVHGNMSNKEDTVIQILAEEANQKGYQVLSFDLPEHGDRKNDNTPCKVQFCVSELSIIMNYAKEHWKKVSVFACSIGAYFSLLAYQNDVIEKALFLSPVVNMERIIENMMKWFNVTPELLQKEMTIETPIGQKLYWDYLCYVKEHPINTWNTDTYIMYGSKDELCEFETINYFTKKHRCKLEVMETGEHYFHTEEQFKIFEQWLHKHIN</sequence>